<evidence type="ECO:0000313" key="2">
    <source>
        <dbReference type="Proteomes" id="UP000644507"/>
    </source>
</evidence>
<dbReference type="Proteomes" id="UP000644507">
    <property type="component" value="Unassembled WGS sequence"/>
</dbReference>
<reference evidence="1" key="1">
    <citation type="journal article" date="2014" name="Int. J. Syst. Evol. Microbiol.">
        <title>Complete genome sequence of Corynebacterium casei LMG S-19264T (=DSM 44701T), isolated from a smear-ripened cheese.</title>
        <authorList>
            <consortium name="US DOE Joint Genome Institute (JGI-PGF)"/>
            <person name="Walter F."/>
            <person name="Albersmeier A."/>
            <person name="Kalinowski J."/>
            <person name="Ruckert C."/>
        </authorList>
    </citation>
    <scope>NUCLEOTIDE SEQUENCE</scope>
    <source>
        <strain evidence="1">KCTC 12988</strain>
    </source>
</reference>
<dbReference type="EMBL" id="BMXI01000024">
    <property type="protein sequence ID" value="GHC67521.1"/>
    <property type="molecule type" value="Genomic_DNA"/>
</dbReference>
<dbReference type="RefSeq" id="WP_189574414.1">
    <property type="nucleotide sequence ID" value="NZ_BMXI01000024.1"/>
</dbReference>
<evidence type="ECO:0000313" key="1">
    <source>
        <dbReference type="EMBL" id="GHC67521.1"/>
    </source>
</evidence>
<reference evidence="1" key="2">
    <citation type="submission" date="2020-09" db="EMBL/GenBank/DDBJ databases">
        <authorList>
            <person name="Sun Q."/>
            <person name="Kim S."/>
        </authorList>
    </citation>
    <scope>NUCLEOTIDE SEQUENCE</scope>
    <source>
        <strain evidence="1">KCTC 12988</strain>
    </source>
</reference>
<protein>
    <submittedName>
        <fullName evidence="1">Uncharacterized protein</fullName>
    </submittedName>
</protein>
<organism evidence="1 2">
    <name type="scientific">Roseibacillus persicicus</name>
    <dbReference type="NCBI Taxonomy" id="454148"/>
    <lineage>
        <taxon>Bacteria</taxon>
        <taxon>Pseudomonadati</taxon>
        <taxon>Verrucomicrobiota</taxon>
        <taxon>Verrucomicrobiia</taxon>
        <taxon>Verrucomicrobiales</taxon>
        <taxon>Verrucomicrobiaceae</taxon>
        <taxon>Roseibacillus</taxon>
    </lineage>
</organism>
<accession>A0A918U0I4</accession>
<keyword evidence="2" id="KW-1185">Reference proteome</keyword>
<proteinExistence type="predicted"/>
<gene>
    <name evidence="1" type="ORF">GCM10007100_39510</name>
</gene>
<sequence>MELDYGREVELGASQIVNGWNVRETWKKLIAWYRLENYQNGKWFQVASFDSV</sequence>
<dbReference type="AlphaFoldDB" id="A0A918U0I4"/>
<comment type="caution">
    <text evidence="1">The sequence shown here is derived from an EMBL/GenBank/DDBJ whole genome shotgun (WGS) entry which is preliminary data.</text>
</comment>
<name>A0A918U0I4_9BACT</name>